<dbReference type="PROSITE" id="PS50115">
    <property type="entry name" value="ARFGAP"/>
    <property type="match status" value="1"/>
</dbReference>
<keyword evidence="4" id="KW-0862">Zinc</keyword>
<protein>
    <recommendedName>
        <fullName evidence="6">Arf-GAP domain-containing protein</fullName>
    </recommendedName>
</protein>
<dbReference type="PRINTS" id="PR00405">
    <property type="entry name" value="REVINTRACTNG"/>
</dbReference>
<dbReference type="GO" id="GO:0048205">
    <property type="term" value="P:COPI coating of Golgi vesicle"/>
    <property type="evidence" value="ECO:0007669"/>
    <property type="project" value="TreeGrafter"/>
</dbReference>
<dbReference type="AlphaFoldDB" id="A0A6B2LMP7"/>
<dbReference type="GO" id="GO:0005096">
    <property type="term" value="F:GTPase activator activity"/>
    <property type="evidence" value="ECO:0007669"/>
    <property type="project" value="UniProtKB-KW"/>
</dbReference>
<feature type="domain" description="Arf-GAP" evidence="6">
    <location>
        <begin position="1"/>
        <end position="51"/>
    </location>
</feature>
<dbReference type="InterPro" id="IPR001164">
    <property type="entry name" value="ArfGAP_dom"/>
</dbReference>
<evidence type="ECO:0000256" key="3">
    <source>
        <dbReference type="ARBA" id="ARBA00022771"/>
    </source>
</evidence>
<accession>A0A6B2LMP7</accession>
<sequence>MGIFLCIKCAGEHRSLGVHLSKVRSLSLDTWTAQQVKYMELGGNKRARSYFGLGDADVALGEKEERWSSPEADKYRAMLHAEVTASLGLVDEQQTKHELDPALQKYKNATAIGSSNFGYQPKTKSYDCISTCCIIL</sequence>
<dbReference type="SMART" id="SM00105">
    <property type="entry name" value="ArfGap"/>
    <property type="match status" value="1"/>
</dbReference>
<organism evidence="7">
    <name type="scientific">Arcella intermedia</name>
    <dbReference type="NCBI Taxonomy" id="1963864"/>
    <lineage>
        <taxon>Eukaryota</taxon>
        <taxon>Amoebozoa</taxon>
        <taxon>Tubulinea</taxon>
        <taxon>Elardia</taxon>
        <taxon>Arcellinida</taxon>
        <taxon>Sphaerothecina</taxon>
        <taxon>Arcellidae</taxon>
        <taxon>Arcella</taxon>
    </lineage>
</organism>
<evidence type="ECO:0000256" key="5">
    <source>
        <dbReference type="PROSITE-ProRule" id="PRU00288"/>
    </source>
</evidence>
<dbReference type="GO" id="GO:0000139">
    <property type="term" value="C:Golgi membrane"/>
    <property type="evidence" value="ECO:0007669"/>
    <property type="project" value="GOC"/>
</dbReference>
<dbReference type="GO" id="GO:0008270">
    <property type="term" value="F:zinc ion binding"/>
    <property type="evidence" value="ECO:0007669"/>
    <property type="project" value="UniProtKB-KW"/>
</dbReference>
<keyword evidence="1" id="KW-0343">GTPase activation</keyword>
<evidence type="ECO:0000259" key="6">
    <source>
        <dbReference type="PROSITE" id="PS50115"/>
    </source>
</evidence>
<dbReference type="EMBL" id="GIBP01009052">
    <property type="protein sequence ID" value="NDV38021.1"/>
    <property type="molecule type" value="Transcribed_RNA"/>
</dbReference>
<dbReference type="InterPro" id="IPR037278">
    <property type="entry name" value="ARFGAP/RecO"/>
</dbReference>
<dbReference type="Pfam" id="PF01412">
    <property type="entry name" value="ArfGap"/>
    <property type="match status" value="1"/>
</dbReference>
<evidence type="ECO:0000313" key="7">
    <source>
        <dbReference type="EMBL" id="NDV38021.1"/>
    </source>
</evidence>
<dbReference type="Gene3D" id="1.10.220.150">
    <property type="entry name" value="Arf GTPase activating protein"/>
    <property type="match status" value="1"/>
</dbReference>
<dbReference type="SUPFAM" id="SSF57863">
    <property type="entry name" value="ArfGap/RecO-like zinc finger"/>
    <property type="match status" value="1"/>
</dbReference>
<keyword evidence="3 5" id="KW-0863">Zinc-finger</keyword>
<keyword evidence="2" id="KW-0479">Metal-binding</keyword>
<dbReference type="PANTHER" id="PTHR45686">
    <property type="entry name" value="ADP-RIBOSYLATION FACTOR GTPASE ACTIVATING PROTEIN 3, ISOFORM H-RELATED"/>
    <property type="match status" value="1"/>
</dbReference>
<dbReference type="InterPro" id="IPR038508">
    <property type="entry name" value="ArfGAP_dom_sf"/>
</dbReference>
<reference evidence="7" key="1">
    <citation type="journal article" date="2020" name="J. Eukaryot. Microbiol.">
        <title>De novo Sequencing, Assembly and Annotation of the Transcriptome for the Free-Living Testate Amoeba Arcella intermedia.</title>
        <authorList>
            <person name="Ribeiro G.M."/>
            <person name="Porfirio-Sousa A.L."/>
            <person name="Maurer-Alcala X.X."/>
            <person name="Katz L.A."/>
            <person name="Lahr D.J.G."/>
        </authorList>
    </citation>
    <scope>NUCLEOTIDE SEQUENCE</scope>
</reference>
<evidence type="ECO:0000256" key="4">
    <source>
        <dbReference type="ARBA" id="ARBA00022833"/>
    </source>
</evidence>
<name>A0A6B2LMP7_9EUKA</name>
<evidence type="ECO:0000256" key="1">
    <source>
        <dbReference type="ARBA" id="ARBA00022468"/>
    </source>
</evidence>
<evidence type="ECO:0000256" key="2">
    <source>
        <dbReference type="ARBA" id="ARBA00022723"/>
    </source>
</evidence>
<dbReference type="PANTHER" id="PTHR45686:SF4">
    <property type="entry name" value="ADP-RIBOSYLATION FACTOR GTPASE ACTIVATING PROTEIN 3, ISOFORM H"/>
    <property type="match status" value="1"/>
</dbReference>
<proteinExistence type="predicted"/>